<keyword evidence="2" id="KW-1185">Reference proteome</keyword>
<evidence type="ECO:0000313" key="2">
    <source>
        <dbReference type="Proteomes" id="UP000499080"/>
    </source>
</evidence>
<name>A0A4Y2JPB3_ARAVE</name>
<organism evidence="1 2">
    <name type="scientific">Araneus ventricosus</name>
    <name type="common">Orbweaver spider</name>
    <name type="synonym">Epeira ventricosa</name>
    <dbReference type="NCBI Taxonomy" id="182803"/>
    <lineage>
        <taxon>Eukaryota</taxon>
        <taxon>Metazoa</taxon>
        <taxon>Ecdysozoa</taxon>
        <taxon>Arthropoda</taxon>
        <taxon>Chelicerata</taxon>
        <taxon>Arachnida</taxon>
        <taxon>Araneae</taxon>
        <taxon>Araneomorphae</taxon>
        <taxon>Entelegynae</taxon>
        <taxon>Araneoidea</taxon>
        <taxon>Araneidae</taxon>
        <taxon>Araneus</taxon>
    </lineage>
</organism>
<evidence type="ECO:0000313" key="1">
    <source>
        <dbReference type="EMBL" id="GBM91318.1"/>
    </source>
</evidence>
<dbReference type="Proteomes" id="UP000499080">
    <property type="component" value="Unassembled WGS sequence"/>
</dbReference>
<gene>
    <name evidence="1" type="ORF">AVEN_55994_1</name>
</gene>
<comment type="caution">
    <text evidence="1">The sequence shown here is derived from an EMBL/GenBank/DDBJ whole genome shotgun (WGS) entry which is preliminary data.</text>
</comment>
<reference evidence="1 2" key="1">
    <citation type="journal article" date="2019" name="Sci. Rep.">
        <title>Orb-weaving spider Araneus ventricosus genome elucidates the spidroin gene catalogue.</title>
        <authorList>
            <person name="Kono N."/>
            <person name="Nakamura H."/>
            <person name="Ohtoshi R."/>
            <person name="Moran D.A.P."/>
            <person name="Shinohara A."/>
            <person name="Yoshida Y."/>
            <person name="Fujiwara M."/>
            <person name="Mori M."/>
            <person name="Tomita M."/>
            <person name="Arakawa K."/>
        </authorList>
    </citation>
    <scope>NUCLEOTIDE SEQUENCE [LARGE SCALE GENOMIC DNA]</scope>
</reference>
<proteinExistence type="predicted"/>
<dbReference type="AlphaFoldDB" id="A0A4Y2JPB3"/>
<protein>
    <submittedName>
        <fullName evidence="1">Uncharacterized protein</fullName>
    </submittedName>
</protein>
<accession>A0A4Y2JPB3</accession>
<dbReference type="OrthoDB" id="7464755at2759"/>
<dbReference type="EMBL" id="BGPR01003696">
    <property type="protein sequence ID" value="GBM91318.1"/>
    <property type="molecule type" value="Genomic_DNA"/>
</dbReference>
<sequence>MVTQKKMLATVTRQTPRCPIFGLPKELRGTNLPTHEDVLLSYLDENFKISKQKVPFSTIADNFATQIATTYCKASIPVLSHARIVKMIKAYHDIYNKLTKSYNRDQEKQWLKTEKFVAEAK</sequence>